<keyword evidence="2" id="KW-0812">Transmembrane</keyword>
<keyword evidence="2" id="KW-1133">Transmembrane helix</keyword>
<feature type="transmembrane region" description="Helical" evidence="2">
    <location>
        <begin position="349"/>
        <end position="372"/>
    </location>
</feature>
<feature type="transmembrane region" description="Helical" evidence="2">
    <location>
        <begin position="45"/>
        <end position="63"/>
    </location>
</feature>
<feature type="transmembrane region" description="Helical" evidence="2">
    <location>
        <begin position="70"/>
        <end position="89"/>
    </location>
</feature>
<feature type="transmembrane region" description="Helical" evidence="2">
    <location>
        <begin position="189"/>
        <end position="208"/>
    </location>
</feature>
<evidence type="ECO:0000256" key="1">
    <source>
        <dbReference type="SAM" id="MobiDB-lite"/>
    </source>
</evidence>
<feature type="transmembrane region" description="Helical" evidence="2">
    <location>
        <begin position="21"/>
        <end position="39"/>
    </location>
</feature>
<comment type="caution">
    <text evidence="3">The sequence shown here is derived from an EMBL/GenBank/DDBJ whole genome shotgun (WGS) entry which is preliminary data.</text>
</comment>
<gene>
    <name evidence="3" type="ORF">GCM10022233_14480</name>
</gene>
<feature type="transmembrane region" description="Helical" evidence="2">
    <location>
        <begin position="149"/>
        <end position="168"/>
    </location>
</feature>
<proteinExistence type="predicted"/>
<sequence length="448" mass="45765">MTLRPWTAGRAGRLPVARLRVVGWGLYAAYAVLLATLTTLSTHRVWGAAAAVGYGLAALLAAGRARLPRWVPGAVAALGSTVVPLVLLGTGRAQSEVRVVEDAAAQLLRTGSPYVPEPGQLSEYNPYLPGMTVFGLPRALFGDAAWTDARWWFAAGFTAAAFAAVRVMRTPVPGHPGAQGEPLGRPTGSLPVLLHLLACPVVALPLAVGGIDLPVVGLICLGLAHAGRAQAGRAGVFLGLAAVLKWTAWPAVPVAVALLAAGAVLRRRTALPGADAPPGGPGERDGTSAVLRCLAATTAIAAAGVLPVAVADGAALFRHAVLFPLGMTDVPSPATSPLPGRLLASASPVGATVALVVLAVAALMMAASLVVRPPLTASAAAARLALGLSLAFCLAPATRFGYFVYPWVLLMCCRPGRREDRRASLPVLRGPRAARPSHGPDLPATVRV</sequence>
<evidence type="ECO:0000256" key="2">
    <source>
        <dbReference type="SAM" id="Phobius"/>
    </source>
</evidence>
<feature type="region of interest" description="Disordered" evidence="1">
    <location>
        <begin position="427"/>
        <end position="448"/>
    </location>
</feature>
<organism evidence="3 4">
    <name type="scientific">Streptomyces shaanxiensis</name>
    <dbReference type="NCBI Taxonomy" id="653357"/>
    <lineage>
        <taxon>Bacteria</taxon>
        <taxon>Bacillati</taxon>
        <taxon>Actinomycetota</taxon>
        <taxon>Actinomycetes</taxon>
        <taxon>Kitasatosporales</taxon>
        <taxon>Streptomycetaceae</taxon>
        <taxon>Streptomyces</taxon>
    </lineage>
</organism>
<keyword evidence="4" id="KW-1185">Reference proteome</keyword>
<accession>A0ABP7UKP9</accession>
<protein>
    <submittedName>
        <fullName evidence="3">Glycosyltransferase 87 family protein</fullName>
    </submittedName>
</protein>
<evidence type="ECO:0000313" key="3">
    <source>
        <dbReference type="EMBL" id="GAA4045942.1"/>
    </source>
</evidence>
<feature type="transmembrane region" description="Helical" evidence="2">
    <location>
        <begin position="246"/>
        <end position="265"/>
    </location>
</feature>
<name>A0ABP7UKP9_9ACTN</name>
<reference evidence="4" key="1">
    <citation type="journal article" date="2019" name="Int. J. Syst. Evol. Microbiol.">
        <title>The Global Catalogue of Microorganisms (GCM) 10K type strain sequencing project: providing services to taxonomists for standard genome sequencing and annotation.</title>
        <authorList>
            <consortium name="The Broad Institute Genomics Platform"/>
            <consortium name="The Broad Institute Genome Sequencing Center for Infectious Disease"/>
            <person name="Wu L."/>
            <person name="Ma J."/>
        </authorList>
    </citation>
    <scope>NUCLEOTIDE SEQUENCE [LARGE SCALE GENOMIC DNA]</scope>
    <source>
        <strain evidence="4">JCM 16925</strain>
    </source>
</reference>
<dbReference type="EMBL" id="BAAAZY010000006">
    <property type="protein sequence ID" value="GAA4045942.1"/>
    <property type="molecule type" value="Genomic_DNA"/>
</dbReference>
<feature type="transmembrane region" description="Helical" evidence="2">
    <location>
        <begin position="384"/>
        <end position="412"/>
    </location>
</feature>
<dbReference type="Proteomes" id="UP001499984">
    <property type="component" value="Unassembled WGS sequence"/>
</dbReference>
<keyword evidence="2" id="KW-0472">Membrane</keyword>
<dbReference type="RefSeq" id="WP_345009779.1">
    <property type="nucleotide sequence ID" value="NZ_BAAAZY010000006.1"/>
</dbReference>
<evidence type="ECO:0000313" key="4">
    <source>
        <dbReference type="Proteomes" id="UP001499984"/>
    </source>
</evidence>